<accession>A0AAN7BG72</accession>
<dbReference type="EMBL" id="MU865911">
    <property type="protein sequence ID" value="KAK4220390.1"/>
    <property type="molecule type" value="Genomic_DNA"/>
</dbReference>
<sequence>RPKSSLPHPEKFSGQQYTWENWEASMRAKIRIDEAAIGGPEALFFYVYDRLEGKIQSLVMP</sequence>
<organism evidence="1 2">
    <name type="scientific">Podospora fimiseda</name>
    <dbReference type="NCBI Taxonomy" id="252190"/>
    <lineage>
        <taxon>Eukaryota</taxon>
        <taxon>Fungi</taxon>
        <taxon>Dikarya</taxon>
        <taxon>Ascomycota</taxon>
        <taxon>Pezizomycotina</taxon>
        <taxon>Sordariomycetes</taxon>
        <taxon>Sordariomycetidae</taxon>
        <taxon>Sordariales</taxon>
        <taxon>Podosporaceae</taxon>
        <taxon>Podospora</taxon>
    </lineage>
</organism>
<reference evidence="1" key="2">
    <citation type="submission" date="2023-05" db="EMBL/GenBank/DDBJ databases">
        <authorList>
            <consortium name="Lawrence Berkeley National Laboratory"/>
            <person name="Steindorff A."/>
            <person name="Hensen N."/>
            <person name="Bonometti L."/>
            <person name="Westerberg I."/>
            <person name="Brannstrom I.O."/>
            <person name="Guillou S."/>
            <person name="Cros-Aarteil S."/>
            <person name="Calhoun S."/>
            <person name="Haridas S."/>
            <person name="Kuo A."/>
            <person name="Mondo S."/>
            <person name="Pangilinan J."/>
            <person name="Riley R."/>
            <person name="Labutti K."/>
            <person name="Andreopoulos B."/>
            <person name="Lipzen A."/>
            <person name="Chen C."/>
            <person name="Yanf M."/>
            <person name="Daum C."/>
            <person name="Ng V."/>
            <person name="Clum A."/>
            <person name="Ohm R."/>
            <person name="Martin F."/>
            <person name="Silar P."/>
            <person name="Natvig D."/>
            <person name="Lalanne C."/>
            <person name="Gautier V."/>
            <person name="Ament-Velasquez S.L."/>
            <person name="Kruys A."/>
            <person name="Hutchinson M.I."/>
            <person name="Powell A.J."/>
            <person name="Barry K."/>
            <person name="Miller A.N."/>
            <person name="Grigoriev I.V."/>
            <person name="Debuchy R."/>
            <person name="Gladieux P."/>
            <person name="Thoren M.H."/>
            <person name="Johannesson H."/>
        </authorList>
    </citation>
    <scope>NUCLEOTIDE SEQUENCE</scope>
    <source>
        <strain evidence="1">CBS 990.96</strain>
    </source>
</reference>
<protein>
    <submittedName>
        <fullName evidence="1">Uncharacterized protein</fullName>
    </submittedName>
</protein>
<dbReference type="Proteomes" id="UP001301958">
    <property type="component" value="Unassembled WGS sequence"/>
</dbReference>
<dbReference type="AlphaFoldDB" id="A0AAN7BG72"/>
<feature type="non-terminal residue" evidence="1">
    <location>
        <position position="1"/>
    </location>
</feature>
<name>A0AAN7BG72_9PEZI</name>
<evidence type="ECO:0000313" key="1">
    <source>
        <dbReference type="EMBL" id="KAK4220390.1"/>
    </source>
</evidence>
<proteinExistence type="predicted"/>
<comment type="caution">
    <text evidence="1">The sequence shown here is derived from an EMBL/GenBank/DDBJ whole genome shotgun (WGS) entry which is preliminary data.</text>
</comment>
<evidence type="ECO:0000313" key="2">
    <source>
        <dbReference type="Proteomes" id="UP001301958"/>
    </source>
</evidence>
<reference evidence="1" key="1">
    <citation type="journal article" date="2023" name="Mol. Phylogenet. Evol.">
        <title>Genome-scale phylogeny and comparative genomics of the fungal order Sordariales.</title>
        <authorList>
            <person name="Hensen N."/>
            <person name="Bonometti L."/>
            <person name="Westerberg I."/>
            <person name="Brannstrom I.O."/>
            <person name="Guillou S."/>
            <person name="Cros-Aarteil S."/>
            <person name="Calhoun S."/>
            <person name="Haridas S."/>
            <person name="Kuo A."/>
            <person name="Mondo S."/>
            <person name="Pangilinan J."/>
            <person name="Riley R."/>
            <person name="LaButti K."/>
            <person name="Andreopoulos B."/>
            <person name="Lipzen A."/>
            <person name="Chen C."/>
            <person name="Yan M."/>
            <person name="Daum C."/>
            <person name="Ng V."/>
            <person name="Clum A."/>
            <person name="Steindorff A."/>
            <person name="Ohm R.A."/>
            <person name="Martin F."/>
            <person name="Silar P."/>
            <person name="Natvig D.O."/>
            <person name="Lalanne C."/>
            <person name="Gautier V."/>
            <person name="Ament-Velasquez S.L."/>
            <person name="Kruys A."/>
            <person name="Hutchinson M.I."/>
            <person name="Powell A.J."/>
            <person name="Barry K."/>
            <person name="Miller A.N."/>
            <person name="Grigoriev I.V."/>
            <person name="Debuchy R."/>
            <person name="Gladieux P."/>
            <person name="Hiltunen Thoren M."/>
            <person name="Johannesson H."/>
        </authorList>
    </citation>
    <scope>NUCLEOTIDE SEQUENCE</scope>
    <source>
        <strain evidence="1">CBS 990.96</strain>
    </source>
</reference>
<gene>
    <name evidence="1" type="ORF">QBC38DRAFT_351369</name>
</gene>
<keyword evidence="2" id="KW-1185">Reference proteome</keyword>
<feature type="non-terminal residue" evidence="1">
    <location>
        <position position="61"/>
    </location>
</feature>